<dbReference type="OrthoDB" id="9792527at2"/>
<comment type="caution">
    <text evidence="5">The sequence shown here is derived from an EMBL/GenBank/DDBJ whole genome shotgun (WGS) entry which is preliminary data.</text>
</comment>
<keyword evidence="1" id="KW-0805">Transcription regulation</keyword>
<accession>A0A2W2CJD2</accession>
<evidence type="ECO:0000256" key="3">
    <source>
        <dbReference type="ARBA" id="ARBA00023163"/>
    </source>
</evidence>
<dbReference type="PANTHER" id="PTHR33204">
    <property type="entry name" value="TRANSCRIPTIONAL REGULATOR, MARR FAMILY"/>
    <property type="match status" value="1"/>
</dbReference>
<organism evidence="5 6">
    <name type="scientific">Micromonospora deserti</name>
    <dbReference type="NCBI Taxonomy" id="2070366"/>
    <lineage>
        <taxon>Bacteria</taxon>
        <taxon>Bacillati</taxon>
        <taxon>Actinomycetota</taxon>
        <taxon>Actinomycetes</taxon>
        <taxon>Micromonosporales</taxon>
        <taxon>Micromonosporaceae</taxon>
        <taxon>Micromonospora</taxon>
    </lineage>
</organism>
<dbReference type="InterPro" id="IPR036388">
    <property type="entry name" value="WH-like_DNA-bd_sf"/>
</dbReference>
<reference evidence="5 6" key="1">
    <citation type="submission" date="2018-01" db="EMBL/GenBank/DDBJ databases">
        <title>Draft genome sequence of Salinispora sp. 13K206.</title>
        <authorList>
            <person name="Sahin N."/>
            <person name="Saygin H."/>
            <person name="Ay H."/>
        </authorList>
    </citation>
    <scope>NUCLEOTIDE SEQUENCE [LARGE SCALE GENOMIC DNA]</scope>
    <source>
        <strain evidence="5 6">13K206</strain>
    </source>
</reference>
<dbReference type="AlphaFoldDB" id="A0A2W2CJD2"/>
<evidence type="ECO:0000313" key="5">
    <source>
        <dbReference type="EMBL" id="PZF91798.1"/>
    </source>
</evidence>
<proteinExistence type="predicted"/>
<dbReference type="InterPro" id="IPR002577">
    <property type="entry name" value="HTH_HxlR"/>
</dbReference>
<dbReference type="Proteomes" id="UP000248749">
    <property type="component" value="Unassembled WGS sequence"/>
</dbReference>
<keyword evidence="3" id="KW-0804">Transcription</keyword>
<evidence type="ECO:0000313" key="6">
    <source>
        <dbReference type="Proteomes" id="UP000248749"/>
    </source>
</evidence>
<dbReference type="PROSITE" id="PS51118">
    <property type="entry name" value="HTH_HXLR"/>
    <property type="match status" value="1"/>
</dbReference>
<dbReference type="InterPro" id="IPR036390">
    <property type="entry name" value="WH_DNA-bd_sf"/>
</dbReference>
<keyword evidence="2" id="KW-0238">DNA-binding</keyword>
<dbReference type="RefSeq" id="WP_111136261.1">
    <property type="nucleotide sequence ID" value="NZ_POUB01000195.1"/>
</dbReference>
<feature type="domain" description="HTH hxlR-type" evidence="4">
    <location>
        <begin position="10"/>
        <end position="107"/>
    </location>
</feature>
<dbReference type="Gene3D" id="1.10.10.10">
    <property type="entry name" value="Winged helix-like DNA-binding domain superfamily/Winged helix DNA-binding domain"/>
    <property type="match status" value="1"/>
</dbReference>
<dbReference type="PANTHER" id="PTHR33204:SF18">
    <property type="entry name" value="TRANSCRIPTIONAL REGULATORY PROTEIN"/>
    <property type="match status" value="1"/>
</dbReference>
<gene>
    <name evidence="5" type="ORF">C1I99_22770</name>
</gene>
<name>A0A2W2CJD2_9ACTN</name>
<evidence type="ECO:0000256" key="2">
    <source>
        <dbReference type="ARBA" id="ARBA00023125"/>
    </source>
</evidence>
<dbReference type="EMBL" id="POUB01000195">
    <property type="protein sequence ID" value="PZF91798.1"/>
    <property type="molecule type" value="Genomic_DNA"/>
</dbReference>
<keyword evidence="6" id="KW-1185">Reference proteome</keyword>
<dbReference type="Pfam" id="PF01638">
    <property type="entry name" value="HxlR"/>
    <property type="match status" value="1"/>
</dbReference>
<dbReference type="SUPFAM" id="SSF46785">
    <property type="entry name" value="Winged helix' DNA-binding domain"/>
    <property type="match status" value="1"/>
</dbReference>
<protein>
    <submittedName>
        <fullName evidence="5">Transcriptional regulator</fullName>
    </submittedName>
</protein>
<evidence type="ECO:0000256" key="1">
    <source>
        <dbReference type="ARBA" id="ARBA00023015"/>
    </source>
</evidence>
<dbReference type="GO" id="GO:0003677">
    <property type="term" value="F:DNA binding"/>
    <property type="evidence" value="ECO:0007669"/>
    <property type="project" value="UniProtKB-KW"/>
</dbReference>
<evidence type="ECO:0000259" key="4">
    <source>
        <dbReference type="PROSITE" id="PS51118"/>
    </source>
</evidence>
<sequence length="178" mass="18969">MSRRGYGQDCSIARALDVVGERWTLLIIRNAMIGDCRFDSFLNHLGMARNVLAQRLNTLVEAGIFERVPYAFRPLRHEYRLTARGRELAPVLTALMQWGDKHLPGDGPPPRVTVHATCDHPVEMVLVCSACGGPVPQDEVTTRPAAHTHCPAGSPAGSADAAVHTAPAAAAVGAATGS</sequence>